<dbReference type="Proteomes" id="UP000027100">
    <property type="component" value="Unassembled WGS sequence"/>
</dbReference>
<dbReference type="Pfam" id="PF02515">
    <property type="entry name" value="CoA_transf_3"/>
    <property type="match status" value="1"/>
</dbReference>
<dbReference type="STRING" id="1280954.HPO_18914"/>
<dbReference type="InterPro" id="IPR003673">
    <property type="entry name" value="CoA-Trfase_fam_III"/>
</dbReference>
<accession>A0A062V412</accession>
<dbReference type="Gene3D" id="3.40.50.10540">
    <property type="entry name" value="Crotonobetainyl-coa:carnitine coa-transferase, domain 1"/>
    <property type="match status" value="1"/>
</dbReference>
<dbReference type="Gene3D" id="3.30.1540.10">
    <property type="entry name" value="formyl-coa transferase, domain 3"/>
    <property type="match status" value="1"/>
</dbReference>
<gene>
    <name evidence="2" type="ORF">HPO_18914</name>
</gene>
<dbReference type="AlphaFoldDB" id="A0A062V412"/>
<protein>
    <submittedName>
        <fullName evidence="2">Acyl-CoA transferase</fullName>
    </submittedName>
</protein>
<keyword evidence="1 2" id="KW-0808">Transferase</keyword>
<sequence length="401" mass="43912">MPLHGVRILDLGRTFAAPICTQMLADLGAEVIKVERLGRGDEIRYYGPPFLKDEAGQDTPFSSYFISANRNKRSIAIDFTKTEGQQIILDLARTCHVCVENYKVGDLARYGLDYRGLSSVNPELIYCSITGFGQTGPYAARPATDSVFQAMSGLMSVTGEPDGDPQKVGLVITDLLAGLNAAIAIQAALRHIEVGQGAGQHIDISLLDVAVSTMSHRAVEYMMSGEIPLRMGTRTAGSAPAQIYRCKDGEINFQASAEPKFEALCALLNRKDLLADARFRTRAERVVNIDALQTELEFSLRSWTMRDLSEALIDAGIICSPVYTMDQALEDPQIQERKLAREVNTKYGPAPIVANPIRMSGTPIKRYDGPPDIGQHTDEILRTVLLYDDANISRLRSSGAI</sequence>
<dbReference type="InterPro" id="IPR050483">
    <property type="entry name" value="CoA-transferase_III_domain"/>
</dbReference>
<dbReference type="SUPFAM" id="SSF89796">
    <property type="entry name" value="CoA-transferase family III (CaiB/BaiF)"/>
    <property type="match status" value="1"/>
</dbReference>
<dbReference type="GO" id="GO:0008410">
    <property type="term" value="F:CoA-transferase activity"/>
    <property type="evidence" value="ECO:0007669"/>
    <property type="project" value="TreeGrafter"/>
</dbReference>
<dbReference type="OrthoDB" id="9806585at2"/>
<dbReference type="InterPro" id="IPR044855">
    <property type="entry name" value="CoA-Trfase_III_dom3_sf"/>
</dbReference>
<dbReference type="eggNOG" id="COG1804">
    <property type="taxonomic scope" value="Bacteria"/>
</dbReference>
<keyword evidence="3" id="KW-1185">Reference proteome</keyword>
<comment type="caution">
    <text evidence="2">The sequence shown here is derived from an EMBL/GenBank/DDBJ whole genome shotgun (WGS) entry which is preliminary data.</text>
</comment>
<dbReference type="PANTHER" id="PTHR48207:SF3">
    <property type="entry name" value="SUCCINATE--HYDROXYMETHYLGLUTARATE COA-TRANSFERASE"/>
    <property type="match status" value="1"/>
</dbReference>
<dbReference type="InterPro" id="IPR023606">
    <property type="entry name" value="CoA-Trfase_III_dom_1_sf"/>
</dbReference>
<dbReference type="EMBL" id="ARYM01000041">
    <property type="protein sequence ID" value="KCZ96641.1"/>
    <property type="molecule type" value="Genomic_DNA"/>
</dbReference>
<reference evidence="2 3" key="1">
    <citation type="journal article" date="2014" name="Antonie Van Leeuwenhoek">
        <title>Hyphomonas beringensis sp. nov. and Hyphomonas chukchiensis sp. nov., isolated from surface seawater of the Bering Sea and Chukchi Sea.</title>
        <authorList>
            <person name="Li C."/>
            <person name="Lai Q."/>
            <person name="Li G."/>
            <person name="Dong C."/>
            <person name="Wang J."/>
            <person name="Liao Y."/>
            <person name="Shao Z."/>
        </authorList>
    </citation>
    <scope>NUCLEOTIDE SEQUENCE [LARGE SCALE GENOMIC DNA]</scope>
    <source>
        <strain evidence="2 3">PS728</strain>
    </source>
</reference>
<evidence type="ECO:0000313" key="2">
    <source>
        <dbReference type="EMBL" id="KCZ96641.1"/>
    </source>
</evidence>
<proteinExistence type="predicted"/>
<name>A0A062V412_9PROT</name>
<dbReference type="PATRIC" id="fig|1280954.3.peg.3801"/>
<evidence type="ECO:0000313" key="3">
    <source>
        <dbReference type="Proteomes" id="UP000027100"/>
    </source>
</evidence>
<evidence type="ECO:0000256" key="1">
    <source>
        <dbReference type="ARBA" id="ARBA00022679"/>
    </source>
</evidence>
<dbReference type="PANTHER" id="PTHR48207">
    <property type="entry name" value="SUCCINATE--HYDROXYMETHYLGLUTARATE COA-TRANSFERASE"/>
    <property type="match status" value="1"/>
</dbReference>
<organism evidence="2 3">
    <name type="scientific">Hyphomonas polymorpha PS728</name>
    <dbReference type="NCBI Taxonomy" id="1280954"/>
    <lineage>
        <taxon>Bacteria</taxon>
        <taxon>Pseudomonadati</taxon>
        <taxon>Pseudomonadota</taxon>
        <taxon>Alphaproteobacteria</taxon>
        <taxon>Hyphomonadales</taxon>
        <taxon>Hyphomonadaceae</taxon>
        <taxon>Hyphomonas</taxon>
    </lineage>
</organism>
<dbReference type="RefSeq" id="WP_035602600.1">
    <property type="nucleotide sequence ID" value="NZ_ARYM01000041.1"/>
</dbReference>